<gene>
    <name evidence="3" type="ORF">K491DRAFT_433694</name>
</gene>
<dbReference type="Proteomes" id="UP000799324">
    <property type="component" value="Unassembled WGS sequence"/>
</dbReference>
<keyword evidence="4" id="KW-1185">Reference proteome</keyword>
<organism evidence="3 4">
    <name type="scientific">Lophiostoma macrostomum CBS 122681</name>
    <dbReference type="NCBI Taxonomy" id="1314788"/>
    <lineage>
        <taxon>Eukaryota</taxon>
        <taxon>Fungi</taxon>
        <taxon>Dikarya</taxon>
        <taxon>Ascomycota</taxon>
        <taxon>Pezizomycotina</taxon>
        <taxon>Dothideomycetes</taxon>
        <taxon>Pleosporomycetidae</taxon>
        <taxon>Pleosporales</taxon>
        <taxon>Lophiostomataceae</taxon>
        <taxon>Lophiostoma</taxon>
    </lineage>
</organism>
<feature type="coiled-coil region" evidence="1">
    <location>
        <begin position="48"/>
        <end position="75"/>
    </location>
</feature>
<dbReference type="Pfam" id="PF22893">
    <property type="entry name" value="ULD_2"/>
    <property type="match status" value="1"/>
</dbReference>
<name>A0A6A6T8Q4_9PLEO</name>
<proteinExistence type="predicted"/>
<dbReference type="AlphaFoldDB" id="A0A6A6T8Q4"/>
<dbReference type="PANTHER" id="PTHR38886">
    <property type="entry name" value="SESA DOMAIN-CONTAINING PROTEIN"/>
    <property type="match status" value="1"/>
</dbReference>
<feature type="domain" description="Ubiquitin-like" evidence="2">
    <location>
        <begin position="250"/>
        <end position="328"/>
    </location>
</feature>
<dbReference type="EMBL" id="MU004351">
    <property type="protein sequence ID" value="KAF2655323.1"/>
    <property type="molecule type" value="Genomic_DNA"/>
</dbReference>
<evidence type="ECO:0000256" key="1">
    <source>
        <dbReference type="SAM" id="Coils"/>
    </source>
</evidence>
<reference evidence="3" key="1">
    <citation type="journal article" date="2020" name="Stud. Mycol.">
        <title>101 Dothideomycetes genomes: a test case for predicting lifestyles and emergence of pathogens.</title>
        <authorList>
            <person name="Haridas S."/>
            <person name="Albert R."/>
            <person name="Binder M."/>
            <person name="Bloem J."/>
            <person name="Labutti K."/>
            <person name="Salamov A."/>
            <person name="Andreopoulos B."/>
            <person name="Baker S."/>
            <person name="Barry K."/>
            <person name="Bills G."/>
            <person name="Bluhm B."/>
            <person name="Cannon C."/>
            <person name="Castanera R."/>
            <person name="Culley D."/>
            <person name="Daum C."/>
            <person name="Ezra D."/>
            <person name="Gonzalez J."/>
            <person name="Henrissat B."/>
            <person name="Kuo A."/>
            <person name="Liang C."/>
            <person name="Lipzen A."/>
            <person name="Lutzoni F."/>
            <person name="Magnuson J."/>
            <person name="Mondo S."/>
            <person name="Nolan M."/>
            <person name="Ohm R."/>
            <person name="Pangilinan J."/>
            <person name="Park H.-J."/>
            <person name="Ramirez L."/>
            <person name="Alfaro M."/>
            <person name="Sun H."/>
            <person name="Tritt A."/>
            <person name="Yoshinaga Y."/>
            <person name="Zwiers L.-H."/>
            <person name="Turgeon B."/>
            <person name="Goodwin S."/>
            <person name="Spatafora J."/>
            <person name="Crous P."/>
            <person name="Grigoriev I."/>
        </authorList>
    </citation>
    <scope>NUCLEOTIDE SEQUENCE</scope>
    <source>
        <strain evidence="3">CBS 122681</strain>
    </source>
</reference>
<evidence type="ECO:0000313" key="3">
    <source>
        <dbReference type="EMBL" id="KAF2655323.1"/>
    </source>
</evidence>
<evidence type="ECO:0000259" key="2">
    <source>
        <dbReference type="Pfam" id="PF22893"/>
    </source>
</evidence>
<dbReference type="PANTHER" id="PTHR38886:SF1">
    <property type="entry name" value="NACHT-NTPASE AND P-LOOP NTPASES N-TERMINAL DOMAIN-CONTAINING PROTEIN"/>
    <property type="match status" value="1"/>
</dbReference>
<dbReference type="OrthoDB" id="3045089at2759"/>
<protein>
    <recommendedName>
        <fullName evidence="2">Ubiquitin-like domain-containing protein</fullName>
    </recommendedName>
</protein>
<evidence type="ECO:0000313" key="4">
    <source>
        <dbReference type="Proteomes" id="UP000799324"/>
    </source>
</evidence>
<dbReference type="InterPro" id="IPR054464">
    <property type="entry name" value="ULD_fung"/>
</dbReference>
<sequence length="659" mass="73591">MTVSSLQALRPRNLRIGNFSSPAMSFGFSVGDFLAAGNLVIDIVTILRTSARAEYQELILELHGLKRALEQIERLKAPPEQEYAVNSIKVAALMCTHVLDEFAGKLKRFEIFSSHQTQAWKIRIWKEKLRWGFTMADEVRNLRAYLAAHVGSLNMRLVTEGLSSSYLLADRAQATADETNGRMEASQAMTHGIQSTLQRLASVLTEEVVPQIKALALQVSRVWQTNTHIISILVRMQEAPVPALQHTWFQTPVKFEDALGRVFPIPSEFDWPKIIAIIEVHFAEGPGHQKIAAGEYELFDPLNRNEVISPLSFEGLRPGMSLTLAFVIGKYHDAIERTGRCPRPGCRSQSIRTQDDGAKECIACGVCFENTRKALPLPYRKDSFSFLPDRTADTCQLGKRKRATSESGDSLRYKQARTERMRFKNIRISPMPLPPTPSIRNVRRVTRSTRQATSNGQRLNRPIAEQDAPLCTESNQIFSASSPDQNSELRHSKYAGEPSLRVPDTAVQFRKPKLPVPNASLGPISHIRTPSDLLALGRLTSSSAGAYQYHAASGPFLHRSPSPAFTCYSASPLTIRYSSSFSARSSVTPSVFSEPWHPEDKVRYKERHTPEIHSWMQQLMSSGPTPPISLQEHLGAVKLNSGLEIRDASKKSRSSKAKR</sequence>
<keyword evidence="1" id="KW-0175">Coiled coil</keyword>
<accession>A0A6A6T8Q4</accession>